<comment type="similarity">
    <text evidence="1">Belongs to the sigma-70 factor family. ECF subfamily.</text>
</comment>
<dbReference type="InterPro" id="IPR007627">
    <property type="entry name" value="RNA_pol_sigma70_r2"/>
</dbReference>
<dbReference type="NCBIfam" id="TIGR02985">
    <property type="entry name" value="Sig70_bacteroi1"/>
    <property type="match status" value="1"/>
</dbReference>
<dbReference type="InterPro" id="IPR013324">
    <property type="entry name" value="RNA_pol_sigma_r3/r4-like"/>
</dbReference>
<sequence>MTTMLPKEQTYGERELFALISRNDEQAFTEIYLRYADKLYLHVTKLLKEDSWAEEIVQDTFVKLWQVRDTLGEVANPSAYLYKIVANRTLDFLKHRAVEVKTQYQVSLSAESAARNDTQEQLDFRISEQLLKQAMKDLTAQKQLIFRLKHEDGHSYEEIARQLNLSKNTVRNHLAEALQTIRTYLLKKGAFLLLLLHCLKNL</sequence>
<protein>
    <submittedName>
        <fullName evidence="7">RNA polymerase sigma-70 factor</fullName>
    </submittedName>
</protein>
<dbReference type="NCBIfam" id="TIGR02937">
    <property type="entry name" value="sigma70-ECF"/>
    <property type="match status" value="1"/>
</dbReference>
<dbReference type="GO" id="GO:0003677">
    <property type="term" value="F:DNA binding"/>
    <property type="evidence" value="ECO:0007669"/>
    <property type="project" value="InterPro"/>
</dbReference>
<name>A0A3B7MUL5_9BACT</name>
<dbReference type="EMBL" id="CP032157">
    <property type="protein sequence ID" value="AXY74161.1"/>
    <property type="molecule type" value="Genomic_DNA"/>
</dbReference>
<dbReference type="GO" id="GO:0006352">
    <property type="term" value="P:DNA-templated transcription initiation"/>
    <property type="evidence" value="ECO:0007669"/>
    <property type="project" value="InterPro"/>
</dbReference>
<dbReference type="Proteomes" id="UP000263900">
    <property type="component" value="Chromosome"/>
</dbReference>
<dbReference type="PANTHER" id="PTHR43133:SF46">
    <property type="entry name" value="RNA POLYMERASE SIGMA-70 FACTOR ECF SUBFAMILY"/>
    <property type="match status" value="1"/>
</dbReference>
<keyword evidence="4" id="KW-0804">Transcription</keyword>
<evidence type="ECO:0000259" key="5">
    <source>
        <dbReference type="Pfam" id="PF04542"/>
    </source>
</evidence>
<dbReference type="Gene3D" id="1.10.10.10">
    <property type="entry name" value="Winged helix-like DNA-binding domain superfamily/Winged helix DNA-binding domain"/>
    <property type="match status" value="1"/>
</dbReference>
<organism evidence="7 8">
    <name type="scientific">Paraflavitalea soli</name>
    <dbReference type="NCBI Taxonomy" id="2315862"/>
    <lineage>
        <taxon>Bacteria</taxon>
        <taxon>Pseudomonadati</taxon>
        <taxon>Bacteroidota</taxon>
        <taxon>Chitinophagia</taxon>
        <taxon>Chitinophagales</taxon>
        <taxon>Chitinophagaceae</taxon>
        <taxon>Paraflavitalea</taxon>
    </lineage>
</organism>
<evidence type="ECO:0000256" key="1">
    <source>
        <dbReference type="ARBA" id="ARBA00010641"/>
    </source>
</evidence>
<feature type="domain" description="RNA polymerase sigma factor 70 region 4 type 2" evidence="6">
    <location>
        <begin position="129"/>
        <end position="180"/>
    </location>
</feature>
<evidence type="ECO:0000313" key="7">
    <source>
        <dbReference type="EMBL" id="AXY74161.1"/>
    </source>
</evidence>
<keyword evidence="3" id="KW-0731">Sigma factor</keyword>
<dbReference type="InterPro" id="IPR013325">
    <property type="entry name" value="RNA_pol_sigma_r2"/>
</dbReference>
<dbReference type="CDD" id="cd06171">
    <property type="entry name" value="Sigma70_r4"/>
    <property type="match status" value="1"/>
</dbReference>
<dbReference type="GO" id="GO:0016987">
    <property type="term" value="F:sigma factor activity"/>
    <property type="evidence" value="ECO:0007669"/>
    <property type="project" value="UniProtKB-KW"/>
</dbReference>
<keyword evidence="8" id="KW-1185">Reference proteome</keyword>
<dbReference type="PANTHER" id="PTHR43133">
    <property type="entry name" value="RNA POLYMERASE ECF-TYPE SIGMA FACTO"/>
    <property type="match status" value="1"/>
</dbReference>
<dbReference type="AlphaFoldDB" id="A0A3B7MUL5"/>
<dbReference type="InterPro" id="IPR013249">
    <property type="entry name" value="RNA_pol_sigma70_r4_t2"/>
</dbReference>
<dbReference type="Pfam" id="PF08281">
    <property type="entry name" value="Sigma70_r4_2"/>
    <property type="match status" value="1"/>
</dbReference>
<dbReference type="SUPFAM" id="SSF88659">
    <property type="entry name" value="Sigma3 and sigma4 domains of RNA polymerase sigma factors"/>
    <property type="match status" value="1"/>
</dbReference>
<dbReference type="InterPro" id="IPR014284">
    <property type="entry name" value="RNA_pol_sigma-70_dom"/>
</dbReference>
<dbReference type="Pfam" id="PF04542">
    <property type="entry name" value="Sigma70_r2"/>
    <property type="match status" value="1"/>
</dbReference>
<evidence type="ECO:0000259" key="6">
    <source>
        <dbReference type="Pfam" id="PF08281"/>
    </source>
</evidence>
<accession>A0A3B7MUL5</accession>
<keyword evidence="2" id="KW-0805">Transcription regulation</keyword>
<evidence type="ECO:0000313" key="8">
    <source>
        <dbReference type="Proteomes" id="UP000263900"/>
    </source>
</evidence>
<feature type="domain" description="RNA polymerase sigma-70 region 2" evidence="5">
    <location>
        <begin position="32"/>
        <end position="96"/>
    </location>
</feature>
<evidence type="ECO:0000256" key="3">
    <source>
        <dbReference type="ARBA" id="ARBA00023082"/>
    </source>
</evidence>
<gene>
    <name evidence="7" type="ORF">D3H65_09320</name>
</gene>
<dbReference type="Gene3D" id="1.10.1740.10">
    <property type="match status" value="1"/>
</dbReference>
<dbReference type="InterPro" id="IPR036388">
    <property type="entry name" value="WH-like_DNA-bd_sf"/>
</dbReference>
<dbReference type="SUPFAM" id="SSF88946">
    <property type="entry name" value="Sigma2 domain of RNA polymerase sigma factors"/>
    <property type="match status" value="1"/>
</dbReference>
<dbReference type="KEGG" id="pseg:D3H65_09320"/>
<proteinExistence type="inferred from homology"/>
<evidence type="ECO:0000256" key="2">
    <source>
        <dbReference type="ARBA" id="ARBA00023015"/>
    </source>
</evidence>
<dbReference type="RefSeq" id="WP_119050048.1">
    <property type="nucleotide sequence ID" value="NZ_CP032157.1"/>
</dbReference>
<dbReference type="OrthoDB" id="676373at2"/>
<reference evidence="7 8" key="1">
    <citation type="submission" date="2018-09" db="EMBL/GenBank/DDBJ databases">
        <title>Genome sequencing of strain 6GH32-13.</title>
        <authorList>
            <person name="Weon H.-Y."/>
            <person name="Heo J."/>
            <person name="Kwon S.-W."/>
        </authorList>
    </citation>
    <scope>NUCLEOTIDE SEQUENCE [LARGE SCALE GENOMIC DNA]</scope>
    <source>
        <strain evidence="7 8">5GH32-13</strain>
    </source>
</reference>
<evidence type="ECO:0000256" key="4">
    <source>
        <dbReference type="ARBA" id="ARBA00023163"/>
    </source>
</evidence>
<dbReference type="InterPro" id="IPR039425">
    <property type="entry name" value="RNA_pol_sigma-70-like"/>
</dbReference>
<dbReference type="InterPro" id="IPR014327">
    <property type="entry name" value="RNA_pol_sigma70_bacteroid"/>
</dbReference>